<dbReference type="EMBL" id="DOEK01000004">
    <property type="protein sequence ID" value="HBP27985.1"/>
    <property type="molecule type" value="Genomic_DNA"/>
</dbReference>
<dbReference type="Gene3D" id="3.90.180.10">
    <property type="entry name" value="Medium-chain alcohol dehydrogenases, catalytic domain"/>
    <property type="match status" value="1"/>
</dbReference>
<dbReference type="InterPro" id="IPR011032">
    <property type="entry name" value="GroES-like_sf"/>
</dbReference>
<dbReference type="AlphaFoldDB" id="A0A356LBT8"/>
<dbReference type="Proteomes" id="UP000264036">
    <property type="component" value="Unassembled WGS sequence"/>
</dbReference>
<sequence length="83" mass="8736">MRRAKKAAIYDLPGVPDFLRYKEVPDPVCPPDGVIICTEAVAIEGGDLINCATSPPPHPDYIVGFAGTGEVVAIMARATLNGL</sequence>
<proteinExistence type="predicted"/>
<dbReference type="SUPFAM" id="SSF50129">
    <property type="entry name" value="GroES-like"/>
    <property type="match status" value="1"/>
</dbReference>
<protein>
    <recommendedName>
        <fullName evidence="3">Alcohol dehydrogenase</fullName>
    </recommendedName>
</protein>
<name>A0A356LBT8_9BURK</name>
<comment type="caution">
    <text evidence="1">The sequence shown here is derived from an EMBL/GenBank/DDBJ whole genome shotgun (WGS) entry which is preliminary data.</text>
</comment>
<evidence type="ECO:0000313" key="2">
    <source>
        <dbReference type="Proteomes" id="UP000264036"/>
    </source>
</evidence>
<evidence type="ECO:0008006" key="3">
    <source>
        <dbReference type="Google" id="ProtNLM"/>
    </source>
</evidence>
<accession>A0A356LBT8</accession>
<organism evidence="1 2">
    <name type="scientific">Advenella kashmirensis</name>
    <dbReference type="NCBI Taxonomy" id="310575"/>
    <lineage>
        <taxon>Bacteria</taxon>
        <taxon>Pseudomonadati</taxon>
        <taxon>Pseudomonadota</taxon>
        <taxon>Betaproteobacteria</taxon>
        <taxon>Burkholderiales</taxon>
        <taxon>Alcaligenaceae</taxon>
    </lineage>
</organism>
<evidence type="ECO:0000313" key="1">
    <source>
        <dbReference type="EMBL" id="HBP27985.1"/>
    </source>
</evidence>
<gene>
    <name evidence="1" type="ORF">DD666_01040</name>
</gene>
<reference evidence="1 2" key="1">
    <citation type="journal article" date="2018" name="Nat. Biotechnol.">
        <title>A standardized bacterial taxonomy based on genome phylogeny substantially revises the tree of life.</title>
        <authorList>
            <person name="Parks D.H."/>
            <person name="Chuvochina M."/>
            <person name="Waite D.W."/>
            <person name="Rinke C."/>
            <person name="Skarshewski A."/>
            <person name="Chaumeil P.A."/>
            <person name="Hugenholtz P."/>
        </authorList>
    </citation>
    <scope>NUCLEOTIDE SEQUENCE [LARGE SCALE GENOMIC DNA]</scope>
    <source>
        <strain evidence="1">UBA10707</strain>
    </source>
</reference>